<organism evidence="3 4">
    <name type="scientific">Protofrankia coriariae</name>
    <dbReference type="NCBI Taxonomy" id="1562887"/>
    <lineage>
        <taxon>Bacteria</taxon>
        <taxon>Bacillati</taxon>
        <taxon>Actinomycetota</taxon>
        <taxon>Actinomycetes</taxon>
        <taxon>Frankiales</taxon>
        <taxon>Frankiaceae</taxon>
        <taxon>Protofrankia</taxon>
    </lineage>
</organism>
<dbReference type="SUPFAM" id="SSF52980">
    <property type="entry name" value="Restriction endonuclease-like"/>
    <property type="match status" value="1"/>
</dbReference>
<evidence type="ECO:0000259" key="1">
    <source>
        <dbReference type="Pfam" id="PF04480"/>
    </source>
</evidence>
<protein>
    <recommendedName>
        <fullName evidence="5">DUF559 domain-containing protein</fullName>
    </recommendedName>
</protein>
<sequence>MRQARQQDGVISGSQAQAFGLTRRQIARLVHSGEWQYPGRGAYLLPGAHPHRSRVRAALLHRPDAVACEITAARLLAFGGLPVARPDEPVHLLLPFESARRQPNGVKLHWDDVPHAHVTDIHGIPTTSAPRTLVDMVLRRDRDDAVALMDAALRGGHLTDLTSARSLAFGRRGAAARSSWWRHADGRAESPLETRLRLLLTDAGVAPEQLQWQVRDDSGRVVARLDLAWPSRQLDVEADGTSVHGGPVALYRDRHRQNLLTTLGWTVLRFTWPDVTQRPGYVTHTVTRALATGSGQP</sequence>
<dbReference type="Pfam" id="PF13338">
    <property type="entry name" value="AbiEi_4"/>
    <property type="match status" value="1"/>
</dbReference>
<evidence type="ECO:0008006" key="5">
    <source>
        <dbReference type="Google" id="ProtNLM"/>
    </source>
</evidence>
<comment type="caution">
    <text evidence="3">The sequence shown here is derived from an EMBL/GenBank/DDBJ whole genome shotgun (WGS) entry which is preliminary data.</text>
</comment>
<evidence type="ECO:0000259" key="2">
    <source>
        <dbReference type="Pfam" id="PF13338"/>
    </source>
</evidence>
<feature type="domain" description="DUF559" evidence="1">
    <location>
        <begin position="226"/>
        <end position="290"/>
    </location>
</feature>
<evidence type="ECO:0000313" key="3">
    <source>
        <dbReference type="EMBL" id="KLL11993.1"/>
    </source>
</evidence>
<keyword evidence="4" id="KW-1185">Reference proteome</keyword>
<dbReference type="InterPro" id="IPR007569">
    <property type="entry name" value="DUF559"/>
</dbReference>
<accession>A0ABR5F5H9</accession>
<proteinExistence type="predicted"/>
<reference evidence="3 4" key="1">
    <citation type="submission" date="2014-12" db="EMBL/GenBank/DDBJ databases">
        <title>Frankia sp. BMG5.1 draft genome.</title>
        <authorList>
            <person name="Gtari M."/>
            <person name="Ghodhbane-Gtari F."/>
            <person name="Nouioui I."/>
            <person name="Ktari A."/>
            <person name="Hezbri K."/>
            <person name="Mimouni W."/>
            <person name="Sbissi I."/>
            <person name="Ayari A."/>
            <person name="Yamanaka T."/>
            <person name="Normand P."/>
            <person name="Tisa L.S."/>
            <person name="Boudabous A."/>
        </authorList>
    </citation>
    <scope>NUCLEOTIDE SEQUENCE [LARGE SCALE GENOMIC DNA]</scope>
    <source>
        <strain evidence="3 4">BMG5.1</strain>
    </source>
</reference>
<dbReference type="InterPro" id="IPR025159">
    <property type="entry name" value="AbiEi_N"/>
</dbReference>
<dbReference type="EMBL" id="JWIO01000009">
    <property type="protein sequence ID" value="KLL11993.1"/>
    <property type="molecule type" value="Genomic_DNA"/>
</dbReference>
<name>A0ABR5F5H9_9ACTN</name>
<gene>
    <name evidence="3" type="ORF">FrCorBMG51_07685</name>
</gene>
<feature type="domain" description="AbiEi antitoxin N-terminal" evidence="2">
    <location>
        <begin position="4"/>
        <end position="46"/>
    </location>
</feature>
<dbReference type="Proteomes" id="UP000035425">
    <property type="component" value="Unassembled WGS sequence"/>
</dbReference>
<dbReference type="InterPro" id="IPR011335">
    <property type="entry name" value="Restrct_endonuc-II-like"/>
</dbReference>
<dbReference type="Gene3D" id="3.40.960.10">
    <property type="entry name" value="VSR Endonuclease"/>
    <property type="match status" value="1"/>
</dbReference>
<dbReference type="Pfam" id="PF04480">
    <property type="entry name" value="DUF559"/>
    <property type="match status" value="1"/>
</dbReference>
<evidence type="ECO:0000313" key="4">
    <source>
        <dbReference type="Proteomes" id="UP000035425"/>
    </source>
</evidence>